<evidence type="ECO:0008006" key="3">
    <source>
        <dbReference type="Google" id="ProtNLM"/>
    </source>
</evidence>
<evidence type="ECO:0000313" key="2">
    <source>
        <dbReference type="Proteomes" id="UP000183076"/>
    </source>
</evidence>
<dbReference type="Proteomes" id="UP000183076">
    <property type="component" value="Unassembled WGS sequence"/>
</dbReference>
<dbReference type="InterPro" id="IPR010982">
    <property type="entry name" value="Lambda_DNA-bd_dom_sf"/>
</dbReference>
<sequence length="123" mass="13874">MNGPVDIARDAWGDDLPDWVLALAQACALTSQNRVAEDLGRSASLVSTVLRKKYPGNMEAIEERVRGVFMSAVISCPVLGDLPTDVCQMWRQRANRLQTHNTHRVRMFRACRKCPRYIGEEQS</sequence>
<dbReference type="Gene3D" id="1.10.260.40">
    <property type="entry name" value="lambda repressor-like DNA-binding domains"/>
    <property type="match status" value="1"/>
</dbReference>
<proteinExistence type="predicted"/>
<dbReference type="AlphaFoldDB" id="A0A1H2W3W8"/>
<dbReference type="EMBL" id="FNNB01000003">
    <property type="protein sequence ID" value="SDW75205.1"/>
    <property type="molecule type" value="Genomic_DNA"/>
</dbReference>
<dbReference type="STRING" id="60137.SAMN04488041_103143"/>
<gene>
    <name evidence="1" type="ORF">SAMN04488041_103143</name>
</gene>
<accession>A0A1H2W3W8</accession>
<name>A0A1H2W3W8_9RHOB</name>
<reference evidence="2" key="1">
    <citation type="submission" date="2016-10" db="EMBL/GenBank/DDBJ databases">
        <authorList>
            <person name="Varghese N."/>
            <person name="Submissions S."/>
        </authorList>
    </citation>
    <scope>NUCLEOTIDE SEQUENCE [LARGE SCALE GENOMIC DNA]</scope>
    <source>
        <strain evidence="2">DSM 10014</strain>
    </source>
</reference>
<dbReference type="GO" id="GO:0003677">
    <property type="term" value="F:DNA binding"/>
    <property type="evidence" value="ECO:0007669"/>
    <property type="project" value="InterPro"/>
</dbReference>
<protein>
    <recommendedName>
        <fullName evidence="3">Transcriptional regulator</fullName>
    </recommendedName>
</protein>
<organism evidence="1 2">
    <name type="scientific">Sulfitobacter pontiacus</name>
    <dbReference type="NCBI Taxonomy" id="60137"/>
    <lineage>
        <taxon>Bacteria</taxon>
        <taxon>Pseudomonadati</taxon>
        <taxon>Pseudomonadota</taxon>
        <taxon>Alphaproteobacteria</taxon>
        <taxon>Rhodobacterales</taxon>
        <taxon>Roseobacteraceae</taxon>
        <taxon>Sulfitobacter</taxon>
    </lineage>
</organism>
<dbReference type="GeneID" id="94021260"/>
<evidence type="ECO:0000313" key="1">
    <source>
        <dbReference type="EMBL" id="SDW75205.1"/>
    </source>
</evidence>
<dbReference type="RefSeq" id="WP_074635298.1">
    <property type="nucleotide sequence ID" value="NZ_CP160849.1"/>
</dbReference>